<proteinExistence type="predicted"/>
<comment type="caution">
    <text evidence="1">The sequence shown here is derived from an EMBL/GenBank/DDBJ whole genome shotgun (WGS) entry which is preliminary data.</text>
</comment>
<gene>
    <name evidence="1" type="ORF">KPL71_006991</name>
</gene>
<dbReference type="EMBL" id="CM039172">
    <property type="protein sequence ID" value="KAH9777353.1"/>
    <property type="molecule type" value="Genomic_DNA"/>
</dbReference>
<sequence length="262" mass="29511">MSVDDSLESLTDTQLPPISINHQQQFNVVGMSSSSSIIPRWLQILLAEKFFSPCVVHECANKNDKNIFCLDCCMSICLHCSHTHRPHHLLQVRRYVYHDVLRLGDAQKLMNCSFVQPYTTNRAKVIFLHKRPMTRPFKSNGNFCMKCDRSLQDSFLFCSISCKIHHLETSKSGIVNKSPVSLLFDRATSVSSSEIEDAAGQMTPASLLDFPASSLRAYACTAAVDQPVAGKKKKRRVLLNPSRQRCSITNRRKSVPNRAPLN</sequence>
<dbReference type="Proteomes" id="UP000829398">
    <property type="component" value="Chromosome 3"/>
</dbReference>
<evidence type="ECO:0000313" key="1">
    <source>
        <dbReference type="EMBL" id="KAH9777353.1"/>
    </source>
</evidence>
<protein>
    <submittedName>
        <fullName evidence="1">B box-type domain-containing protein</fullName>
    </submittedName>
</protein>
<reference evidence="2" key="1">
    <citation type="journal article" date="2023" name="Hortic. Res.">
        <title>A chromosome-level phased genome enabling allele-level studies in sweet orange: a case study on citrus Huanglongbing tolerance.</title>
        <authorList>
            <person name="Wu B."/>
            <person name="Yu Q."/>
            <person name="Deng Z."/>
            <person name="Duan Y."/>
            <person name="Luo F."/>
            <person name="Gmitter F. Jr."/>
        </authorList>
    </citation>
    <scope>NUCLEOTIDE SEQUENCE [LARGE SCALE GENOMIC DNA]</scope>
    <source>
        <strain evidence="2">cv. Valencia</strain>
    </source>
</reference>
<name>A0ACB8LVD7_CITSI</name>
<evidence type="ECO:0000313" key="2">
    <source>
        <dbReference type="Proteomes" id="UP000829398"/>
    </source>
</evidence>
<organism evidence="1 2">
    <name type="scientific">Citrus sinensis</name>
    <name type="common">Sweet orange</name>
    <name type="synonym">Citrus aurantium var. sinensis</name>
    <dbReference type="NCBI Taxonomy" id="2711"/>
    <lineage>
        <taxon>Eukaryota</taxon>
        <taxon>Viridiplantae</taxon>
        <taxon>Streptophyta</taxon>
        <taxon>Embryophyta</taxon>
        <taxon>Tracheophyta</taxon>
        <taxon>Spermatophyta</taxon>
        <taxon>Magnoliopsida</taxon>
        <taxon>eudicotyledons</taxon>
        <taxon>Gunneridae</taxon>
        <taxon>Pentapetalae</taxon>
        <taxon>rosids</taxon>
        <taxon>malvids</taxon>
        <taxon>Sapindales</taxon>
        <taxon>Rutaceae</taxon>
        <taxon>Aurantioideae</taxon>
        <taxon>Citrus</taxon>
    </lineage>
</organism>
<accession>A0ACB8LVD7</accession>
<keyword evidence="2" id="KW-1185">Reference proteome</keyword>